<dbReference type="CDD" id="cd02947">
    <property type="entry name" value="TRX_family"/>
    <property type="match status" value="1"/>
</dbReference>
<dbReference type="PANTHER" id="PTHR45663:SF11">
    <property type="entry name" value="GEO12009P1"/>
    <property type="match status" value="1"/>
</dbReference>
<dbReference type="Pfam" id="PF14559">
    <property type="entry name" value="TPR_19"/>
    <property type="match status" value="1"/>
</dbReference>
<dbReference type="Pfam" id="PF14561">
    <property type="entry name" value="TPR_20"/>
    <property type="match status" value="1"/>
</dbReference>
<reference evidence="8 9" key="1">
    <citation type="submission" date="2016-10" db="EMBL/GenBank/DDBJ databases">
        <authorList>
            <person name="de Groot N.N."/>
        </authorList>
    </citation>
    <scope>NUCLEOTIDE SEQUENCE [LARGE SCALE GENOMIC DNA]</scope>
    <source>
        <strain evidence="8 9">HL3</strain>
    </source>
</reference>
<dbReference type="GO" id="GO:0005737">
    <property type="term" value="C:cytoplasm"/>
    <property type="evidence" value="ECO:0007669"/>
    <property type="project" value="TreeGrafter"/>
</dbReference>
<dbReference type="InterPro" id="IPR005746">
    <property type="entry name" value="Thioredoxin"/>
</dbReference>
<keyword evidence="9" id="KW-1185">Reference proteome</keyword>
<feature type="domain" description="Thioredoxin" evidence="7">
    <location>
        <begin position="1"/>
        <end position="113"/>
    </location>
</feature>
<evidence type="ECO:0000256" key="4">
    <source>
        <dbReference type="ARBA" id="ARBA00023157"/>
    </source>
</evidence>
<sequence length="287" mass="31829">MSETDSIVDVTAEDFEQEVVEASRQRPVLVDFWASWCGPCQSLMPVLERLAEEYTGAFRLARVNTDEQQQLAADWGVRGLPTVKVFRHGEVVEEFTGAQPESAIRPLIDNHLPRESDAAVEKAEAEREAGRPEEALALLRPAAEAEPENARLQLLLAELLTDTGHADEAETRLDGLPVNLASDPRVESLRARVTLARIAAEGPSDEELDRRLEADGDDLEARYHRAARHALKGDHETALADFLHILQRDRGFAEDGGRRGLLAVFELLGNSGDLVNRYRGRMFAALH</sequence>
<dbReference type="RefSeq" id="WP_093427793.1">
    <property type="nucleotide sequence ID" value="NZ_FOMJ01000003.1"/>
</dbReference>
<dbReference type="NCBIfam" id="TIGR01068">
    <property type="entry name" value="thioredoxin"/>
    <property type="match status" value="1"/>
</dbReference>
<dbReference type="GO" id="GO:0015035">
    <property type="term" value="F:protein-disulfide reductase activity"/>
    <property type="evidence" value="ECO:0007669"/>
    <property type="project" value="UniProtKB-UniRule"/>
</dbReference>
<evidence type="ECO:0000256" key="1">
    <source>
        <dbReference type="ARBA" id="ARBA00008987"/>
    </source>
</evidence>
<dbReference type="PROSITE" id="PS00194">
    <property type="entry name" value="THIOREDOXIN_1"/>
    <property type="match status" value="1"/>
</dbReference>
<dbReference type="GO" id="GO:0006950">
    <property type="term" value="P:response to stress"/>
    <property type="evidence" value="ECO:0007669"/>
    <property type="project" value="UniProtKB-ARBA"/>
</dbReference>
<dbReference type="FunFam" id="3.40.30.10:FF:000001">
    <property type="entry name" value="Thioredoxin"/>
    <property type="match status" value="1"/>
</dbReference>
<name>A0A1I1QQT4_9GAMM</name>
<evidence type="ECO:0000256" key="6">
    <source>
        <dbReference type="NCBIfam" id="TIGR01068"/>
    </source>
</evidence>
<dbReference type="STRING" id="1123397.SAMN05660831_01129"/>
<proteinExistence type="inferred from homology"/>
<keyword evidence="2" id="KW-0813">Transport</keyword>
<dbReference type="AlphaFoldDB" id="A0A1I1QQT4"/>
<dbReference type="PROSITE" id="PS51352">
    <property type="entry name" value="THIOREDOXIN_2"/>
    <property type="match status" value="1"/>
</dbReference>
<dbReference type="InterPro" id="IPR017937">
    <property type="entry name" value="Thioredoxin_CS"/>
</dbReference>
<dbReference type="Pfam" id="PF00085">
    <property type="entry name" value="Thioredoxin"/>
    <property type="match status" value="1"/>
</dbReference>
<keyword evidence="5" id="KW-0676">Redox-active center</keyword>
<dbReference type="Proteomes" id="UP000198611">
    <property type="component" value="Unassembled WGS sequence"/>
</dbReference>
<dbReference type="Gene3D" id="1.25.40.10">
    <property type="entry name" value="Tetratricopeptide repeat domain"/>
    <property type="match status" value="2"/>
</dbReference>
<dbReference type="SUPFAM" id="SSF48452">
    <property type="entry name" value="TPR-like"/>
    <property type="match status" value="1"/>
</dbReference>
<comment type="similarity">
    <text evidence="1">Belongs to the thioredoxin family.</text>
</comment>
<evidence type="ECO:0000256" key="5">
    <source>
        <dbReference type="ARBA" id="ARBA00023284"/>
    </source>
</evidence>
<dbReference type="OrthoDB" id="9790390at2"/>
<evidence type="ECO:0000313" key="8">
    <source>
        <dbReference type="EMBL" id="SFD22208.1"/>
    </source>
</evidence>
<evidence type="ECO:0000259" key="7">
    <source>
        <dbReference type="PROSITE" id="PS51352"/>
    </source>
</evidence>
<dbReference type="Gene3D" id="3.40.30.10">
    <property type="entry name" value="Glutaredoxin"/>
    <property type="match status" value="1"/>
</dbReference>
<dbReference type="PANTHER" id="PTHR45663">
    <property type="entry name" value="GEO12009P1"/>
    <property type="match status" value="1"/>
</dbReference>
<protein>
    <recommendedName>
        <fullName evidence="6">Thioredoxin</fullName>
    </recommendedName>
</protein>
<evidence type="ECO:0000256" key="3">
    <source>
        <dbReference type="ARBA" id="ARBA00022982"/>
    </source>
</evidence>
<evidence type="ECO:0000256" key="2">
    <source>
        <dbReference type="ARBA" id="ARBA00022448"/>
    </source>
</evidence>
<dbReference type="PRINTS" id="PR00421">
    <property type="entry name" value="THIOREDOXIN"/>
</dbReference>
<keyword evidence="3" id="KW-0249">Electron transport</keyword>
<evidence type="ECO:0000313" key="9">
    <source>
        <dbReference type="Proteomes" id="UP000198611"/>
    </source>
</evidence>
<dbReference type="SUPFAM" id="SSF52833">
    <property type="entry name" value="Thioredoxin-like"/>
    <property type="match status" value="1"/>
</dbReference>
<keyword evidence="4" id="KW-1015">Disulfide bond</keyword>
<dbReference type="EMBL" id="FOMJ01000003">
    <property type="protein sequence ID" value="SFD22208.1"/>
    <property type="molecule type" value="Genomic_DNA"/>
</dbReference>
<dbReference type="InterPro" id="IPR011990">
    <property type="entry name" value="TPR-like_helical_dom_sf"/>
</dbReference>
<dbReference type="InterPro" id="IPR013766">
    <property type="entry name" value="Thioredoxin_domain"/>
</dbReference>
<dbReference type="InterPro" id="IPR036249">
    <property type="entry name" value="Thioredoxin-like_sf"/>
</dbReference>
<accession>A0A1I1QQT4</accession>
<organism evidence="8 9">
    <name type="scientific">Thiohalospira halophila DSM 15071</name>
    <dbReference type="NCBI Taxonomy" id="1123397"/>
    <lineage>
        <taxon>Bacteria</taxon>
        <taxon>Pseudomonadati</taxon>
        <taxon>Pseudomonadota</taxon>
        <taxon>Gammaproteobacteria</taxon>
        <taxon>Thiohalospirales</taxon>
        <taxon>Thiohalospiraceae</taxon>
        <taxon>Thiohalospira</taxon>
    </lineage>
</organism>
<gene>
    <name evidence="8" type="ORF">SAMN05660831_01129</name>
</gene>